<organism evidence="3 4">
    <name type="scientific">Streptomyces corynorhini</name>
    <dbReference type="NCBI Taxonomy" id="2282652"/>
    <lineage>
        <taxon>Bacteria</taxon>
        <taxon>Bacillati</taxon>
        <taxon>Actinomycetota</taxon>
        <taxon>Actinomycetes</taxon>
        <taxon>Kitasatosporales</taxon>
        <taxon>Streptomycetaceae</taxon>
        <taxon>Streptomyces</taxon>
    </lineage>
</organism>
<gene>
    <name evidence="3" type="ORF">DVH02_34085</name>
</gene>
<evidence type="ECO:0008006" key="5">
    <source>
        <dbReference type="Google" id="ProtNLM"/>
    </source>
</evidence>
<feature type="region of interest" description="Disordered" evidence="1">
    <location>
        <begin position="27"/>
        <end position="62"/>
    </location>
</feature>
<evidence type="ECO:0000256" key="2">
    <source>
        <dbReference type="SAM" id="SignalP"/>
    </source>
</evidence>
<feature type="chain" id="PRO_5016728537" description="L,D-transpeptidase" evidence="2">
    <location>
        <begin position="25"/>
        <end position="177"/>
    </location>
</feature>
<evidence type="ECO:0000313" key="4">
    <source>
        <dbReference type="Proteomes" id="UP000253741"/>
    </source>
</evidence>
<sequence length="177" mass="17906">MVAVLTAAAIATVGFLAYQASANASEALGGPSATPSASASASGAAAQPRKDPRSLPADSGSGERVVYSLRDRRVWLVGEGGKPERSFAVVPSTISPDAGTYLVSSRSGAVTGSDGVRVEHVVRFANVNEVAIGFSAALDGTMSAPDPSLRTGGVRMKRADGNALWTFATVGTKVVVV</sequence>
<dbReference type="Proteomes" id="UP000253741">
    <property type="component" value="Unassembled WGS sequence"/>
</dbReference>
<feature type="signal peptide" evidence="2">
    <location>
        <begin position="1"/>
        <end position="24"/>
    </location>
</feature>
<dbReference type="CDD" id="cd16913">
    <property type="entry name" value="YkuD_like"/>
    <property type="match status" value="1"/>
</dbReference>
<evidence type="ECO:0000256" key="1">
    <source>
        <dbReference type="SAM" id="MobiDB-lite"/>
    </source>
</evidence>
<keyword evidence="2" id="KW-0732">Signal</keyword>
<reference evidence="3 4" key="1">
    <citation type="submission" date="2018-07" db="EMBL/GenBank/DDBJ databases">
        <title>Streptomyces species from bats.</title>
        <authorList>
            <person name="Dunlap C."/>
        </authorList>
    </citation>
    <scope>NUCLEOTIDE SEQUENCE [LARGE SCALE GENOMIC DNA]</scope>
    <source>
        <strain evidence="3 4">AC230</strain>
    </source>
</reference>
<feature type="compositionally biased region" description="Low complexity" evidence="1">
    <location>
        <begin position="27"/>
        <end position="47"/>
    </location>
</feature>
<name>A0A370AMG8_9ACTN</name>
<dbReference type="GO" id="GO:0016740">
    <property type="term" value="F:transferase activity"/>
    <property type="evidence" value="ECO:0007669"/>
    <property type="project" value="InterPro"/>
</dbReference>
<proteinExistence type="predicted"/>
<keyword evidence="4" id="KW-1185">Reference proteome</keyword>
<dbReference type="InterPro" id="IPR005490">
    <property type="entry name" value="LD_TPept_cat_dom"/>
</dbReference>
<evidence type="ECO:0000313" key="3">
    <source>
        <dbReference type="EMBL" id="RDG30551.1"/>
    </source>
</evidence>
<dbReference type="EMBL" id="QQNA01000436">
    <property type="protein sequence ID" value="RDG30551.1"/>
    <property type="molecule type" value="Genomic_DNA"/>
</dbReference>
<dbReference type="AlphaFoldDB" id="A0A370AMG8"/>
<protein>
    <recommendedName>
        <fullName evidence="5">L,D-transpeptidase</fullName>
    </recommendedName>
</protein>
<dbReference type="OrthoDB" id="5242394at2"/>
<accession>A0A370AMG8</accession>
<comment type="caution">
    <text evidence="3">The sequence shown here is derived from an EMBL/GenBank/DDBJ whole genome shotgun (WGS) entry which is preliminary data.</text>
</comment>